<dbReference type="SUPFAM" id="SSF101801">
    <property type="entry name" value="Surface presentation of antigens (SPOA)"/>
    <property type="match status" value="1"/>
</dbReference>
<keyword evidence="5 7" id="KW-0283">Flagellar rotation</keyword>
<gene>
    <name evidence="10" type="ORF">GCM10023116_18450</name>
</gene>
<dbReference type="InterPro" id="IPR001543">
    <property type="entry name" value="FliN-like_C"/>
</dbReference>
<dbReference type="InterPro" id="IPR012826">
    <property type="entry name" value="FliN"/>
</dbReference>
<dbReference type="Gene3D" id="2.30.330.10">
    <property type="entry name" value="SpoA-like"/>
    <property type="match status" value="1"/>
</dbReference>
<proteinExistence type="inferred from homology"/>
<comment type="caution">
    <text evidence="10">The sequence shown here is derived from an EMBL/GenBank/DDBJ whole genome shotgun (WGS) entry which is preliminary data.</text>
</comment>
<dbReference type="InterPro" id="IPR036429">
    <property type="entry name" value="SpoA-like_sf"/>
</dbReference>
<evidence type="ECO:0000259" key="9">
    <source>
        <dbReference type="Pfam" id="PF01052"/>
    </source>
</evidence>
<protein>
    <recommendedName>
        <fullName evidence="2 7">Flagellar motor switch protein FliN</fullName>
    </recommendedName>
</protein>
<keyword evidence="7" id="KW-0975">Bacterial flagellum</keyword>
<dbReference type="PANTHER" id="PTHR43484:SF1">
    <property type="entry name" value="FLAGELLAR MOTOR SWITCH PROTEIN FLIN"/>
    <property type="match status" value="1"/>
</dbReference>
<keyword evidence="6 7" id="KW-0472">Membrane</keyword>
<organism evidence="10 11">
    <name type="scientific">Kistimonas scapharcae</name>
    <dbReference type="NCBI Taxonomy" id="1036133"/>
    <lineage>
        <taxon>Bacteria</taxon>
        <taxon>Pseudomonadati</taxon>
        <taxon>Pseudomonadota</taxon>
        <taxon>Gammaproteobacteria</taxon>
        <taxon>Oceanospirillales</taxon>
        <taxon>Endozoicomonadaceae</taxon>
        <taxon>Kistimonas</taxon>
    </lineage>
</organism>
<comment type="similarity">
    <text evidence="1 7">Belongs to the FliN/MopA/SpaO family.</text>
</comment>
<evidence type="ECO:0000313" key="10">
    <source>
        <dbReference type="EMBL" id="GAA4649571.1"/>
    </source>
</evidence>
<evidence type="ECO:0000313" key="11">
    <source>
        <dbReference type="Proteomes" id="UP001500604"/>
    </source>
</evidence>
<dbReference type="Pfam" id="PF01052">
    <property type="entry name" value="FliMN_C"/>
    <property type="match status" value="1"/>
</dbReference>
<dbReference type="Proteomes" id="UP001500604">
    <property type="component" value="Unassembled WGS sequence"/>
</dbReference>
<reference evidence="11" key="1">
    <citation type="journal article" date="2019" name="Int. J. Syst. Evol. Microbiol.">
        <title>The Global Catalogue of Microorganisms (GCM) 10K type strain sequencing project: providing services to taxonomists for standard genome sequencing and annotation.</title>
        <authorList>
            <consortium name="The Broad Institute Genomics Platform"/>
            <consortium name="The Broad Institute Genome Sequencing Center for Infectious Disease"/>
            <person name="Wu L."/>
            <person name="Ma J."/>
        </authorList>
    </citation>
    <scope>NUCLEOTIDE SEQUENCE [LARGE SCALE GENOMIC DNA]</scope>
    <source>
        <strain evidence="11">JCM 17805</strain>
    </source>
</reference>
<comment type="subcellular location">
    <subcellularLocation>
        <location evidence="7">Cell membrane</location>
        <topology evidence="7">Peripheral membrane protein</topology>
        <orientation evidence="7">Cytoplasmic side</orientation>
    </subcellularLocation>
    <subcellularLocation>
        <location evidence="7">Bacterial flagellum basal body</location>
    </subcellularLocation>
</comment>
<dbReference type="PRINTS" id="PR00956">
    <property type="entry name" value="FLGMOTORFLIN"/>
</dbReference>
<evidence type="ECO:0000256" key="4">
    <source>
        <dbReference type="ARBA" id="ARBA00022500"/>
    </source>
</evidence>
<keyword evidence="4 7" id="KW-0145">Chemotaxis</keyword>
<dbReference type="NCBIfam" id="TIGR02480">
    <property type="entry name" value="fliN"/>
    <property type="match status" value="1"/>
</dbReference>
<dbReference type="EMBL" id="BAABFL010000135">
    <property type="protein sequence ID" value="GAA4649571.1"/>
    <property type="molecule type" value="Genomic_DNA"/>
</dbReference>
<comment type="function">
    <text evidence="7">FliN is one of three proteins (FliG, FliN, FliM) that form the rotor-mounted switch complex (C ring), located at the base of the basal body. This complex interacts with the CheY and CheZ chemotaxis proteins, in addition to contacting components of the motor that determine the direction of flagellar rotation.</text>
</comment>
<keyword evidence="11" id="KW-1185">Reference proteome</keyword>
<sequence length="136" mass="14285">MSDEENKDETTSTEPEGGANGTPAAKSDTVSVEDIVGDNGSDEDGSGDDARPDLGLILDIPVTLSLELGSTTINLGDLLKLNKGSVVALEKEASEPLDVKVNGTLIAFAEVVVINDRYGIRLIDVVSESERLKKLS</sequence>
<dbReference type="PANTHER" id="PTHR43484">
    <property type="match status" value="1"/>
</dbReference>
<evidence type="ECO:0000256" key="3">
    <source>
        <dbReference type="ARBA" id="ARBA00022475"/>
    </source>
</evidence>
<name>A0ABP8V0Y8_9GAMM</name>
<accession>A0ABP8V0Y8</accession>
<evidence type="ECO:0000256" key="2">
    <source>
        <dbReference type="ARBA" id="ARBA00021897"/>
    </source>
</evidence>
<feature type="region of interest" description="Disordered" evidence="8">
    <location>
        <begin position="1"/>
        <end position="52"/>
    </location>
</feature>
<keyword evidence="3 7" id="KW-1003">Cell membrane</keyword>
<dbReference type="RefSeq" id="WP_345195458.1">
    <property type="nucleotide sequence ID" value="NZ_BAABFL010000135.1"/>
</dbReference>
<evidence type="ECO:0000256" key="8">
    <source>
        <dbReference type="SAM" id="MobiDB-lite"/>
    </source>
</evidence>
<dbReference type="InterPro" id="IPR001172">
    <property type="entry name" value="FliN_T3SS_HrcQb"/>
</dbReference>
<evidence type="ECO:0000256" key="6">
    <source>
        <dbReference type="ARBA" id="ARBA00023136"/>
    </source>
</evidence>
<evidence type="ECO:0000256" key="7">
    <source>
        <dbReference type="RuleBase" id="RU362074"/>
    </source>
</evidence>
<feature type="domain" description="Flagellar motor switch protein FliN-like C-terminal" evidence="9">
    <location>
        <begin position="57"/>
        <end position="126"/>
    </location>
</feature>
<evidence type="ECO:0000256" key="1">
    <source>
        <dbReference type="ARBA" id="ARBA00009226"/>
    </source>
</evidence>
<dbReference type="InterPro" id="IPR051469">
    <property type="entry name" value="FliN/MopA/SpaO"/>
</dbReference>
<evidence type="ECO:0000256" key="5">
    <source>
        <dbReference type="ARBA" id="ARBA00022779"/>
    </source>
</evidence>